<feature type="domain" description="DUF7779" evidence="1">
    <location>
        <begin position="1"/>
        <end position="91"/>
    </location>
</feature>
<name>A0AAI9ZQA2_9PEZI</name>
<evidence type="ECO:0000259" key="1">
    <source>
        <dbReference type="Pfam" id="PF25000"/>
    </source>
</evidence>
<dbReference type="GeneID" id="85473856"/>
<evidence type="ECO:0000313" key="2">
    <source>
        <dbReference type="EMBL" id="KAK1636215.1"/>
    </source>
</evidence>
<dbReference type="Pfam" id="PF25000">
    <property type="entry name" value="DUF7779"/>
    <property type="match status" value="1"/>
</dbReference>
<comment type="caution">
    <text evidence="2">The sequence shown here is derived from an EMBL/GenBank/DDBJ whole genome shotgun (WGS) entry which is preliminary data.</text>
</comment>
<dbReference type="Proteomes" id="UP001243989">
    <property type="component" value="Unassembled WGS sequence"/>
</dbReference>
<sequence>MSFENLGKDARACLGVLSLLSADSVPSEMFMVADPSDLPESLAFCTDEFSLGEALEELTHHALVRKNIEKDTFRIHCLVQSEYRARMDDRQEQFDAATKLLLRKFPGECENKYDDDEWILYEKYIPQVLALSKNYADSQTKPNPLKASMDFVNLVNAA</sequence>
<reference evidence="2" key="1">
    <citation type="submission" date="2021-06" db="EMBL/GenBank/DDBJ databases">
        <title>Comparative genomics, transcriptomics and evolutionary studies reveal genomic signatures of adaptation to plant cell wall in hemibiotrophic fungi.</title>
        <authorList>
            <consortium name="DOE Joint Genome Institute"/>
            <person name="Baroncelli R."/>
            <person name="Diaz J.F."/>
            <person name="Benocci T."/>
            <person name="Peng M."/>
            <person name="Battaglia E."/>
            <person name="Haridas S."/>
            <person name="Andreopoulos W."/>
            <person name="Labutti K."/>
            <person name="Pangilinan J."/>
            <person name="Floch G.L."/>
            <person name="Makela M.R."/>
            <person name="Henrissat B."/>
            <person name="Grigoriev I.V."/>
            <person name="Crouch J.A."/>
            <person name="De Vries R.P."/>
            <person name="Sukno S.A."/>
            <person name="Thon M.R."/>
        </authorList>
    </citation>
    <scope>NUCLEOTIDE SEQUENCE</scope>
    <source>
        <strain evidence="2">CBS 102054</strain>
    </source>
</reference>
<dbReference type="AlphaFoldDB" id="A0AAI9ZQA2"/>
<keyword evidence="3" id="KW-1185">Reference proteome</keyword>
<accession>A0AAI9ZQA2</accession>
<feature type="non-terminal residue" evidence="2">
    <location>
        <position position="158"/>
    </location>
</feature>
<gene>
    <name evidence="2" type="ORF">BDP81DRAFT_406959</name>
</gene>
<proteinExistence type="predicted"/>
<dbReference type="EMBL" id="JAHMHQ010000011">
    <property type="protein sequence ID" value="KAK1636215.1"/>
    <property type="molecule type" value="Genomic_DNA"/>
</dbReference>
<protein>
    <recommendedName>
        <fullName evidence="1">DUF7779 domain-containing protein</fullName>
    </recommendedName>
</protein>
<organism evidence="2 3">
    <name type="scientific">Colletotrichum phormii</name>
    <dbReference type="NCBI Taxonomy" id="359342"/>
    <lineage>
        <taxon>Eukaryota</taxon>
        <taxon>Fungi</taxon>
        <taxon>Dikarya</taxon>
        <taxon>Ascomycota</taxon>
        <taxon>Pezizomycotina</taxon>
        <taxon>Sordariomycetes</taxon>
        <taxon>Hypocreomycetidae</taxon>
        <taxon>Glomerellales</taxon>
        <taxon>Glomerellaceae</taxon>
        <taxon>Colletotrichum</taxon>
        <taxon>Colletotrichum acutatum species complex</taxon>
    </lineage>
</organism>
<dbReference type="RefSeq" id="XP_060444822.1">
    <property type="nucleotide sequence ID" value="XM_060588994.1"/>
</dbReference>
<dbReference type="InterPro" id="IPR056681">
    <property type="entry name" value="DUF7779"/>
</dbReference>
<evidence type="ECO:0000313" key="3">
    <source>
        <dbReference type="Proteomes" id="UP001243989"/>
    </source>
</evidence>